<dbReference type="CDD" id="cd05289">
    <property type="entry name" value="MDR_like_2"/>
    <property type="match status" value="1"/>
</dbReference>
<reference evidence="2" key="1">
    <citation type="journal article" date="2014" name="Int. J. Syst. Evol. Microbiol.">
        <title>Complete genome sequence of Corynebacterium casei LMG S-19264T (=DSM 44701T), isolated from a smear-ripened cheese.</title>
        <authorList>
            <consortium name="US DOE Joint Genome Institute (JGI-PGF)"/>
            <person name="Walter F."/>
            <person name="Albersmeier A."/>
            <person name="Kalinowski J."/>
            <person name="Ruckert C."/>
        </authorList>
    </citation>
    <scope>NUCLEOTIDE SEQUENCE</scope>
    <source>
        <strain evidence="2">JCM 17820</strain>
    </source>
</reference>
<dbReference type="InterPro" id="IPR011032">
    <property type="entry name" value="GroES-like_sf"/>
</dbReference>
<dbReference type="GO" id="GO:0030554">
    <property type="term" value="F:adenyl nucleotide binding"/>
    <property type="evidence" value="ECO:0007669"/>
    <property type="project" value="UniProtKB-ARBA"/>
</dbReference>
<gene>
    <name evidence="2" type="ORF">GCM10009030_34450</name>
</gene>
<comment type="caution">
    <text evidence="2">The sequence shown here is derived from an EMBL/GenBank/DDBJ whole genome shotgun (WGS) entry which is preliminary data.</text>
</comment>
<dbReference type="InterPro" id="IPR020843">
    <property type="entry name" value="ER"/>
</dbReference>
<protein>
    <submittedName>
        <fullName evidence="2">NADPH:quinone reductase</fullName>
    </submittedName>
</protein>
<dbReference type="Pfam" id="PF08240">
    <property type="entry name" value="ADH_N"/>
    <property type="match status" value="1"/>
</dbReference>
<organism evidence="2 3">
    <name type="scientific">Haloarcula pellucida</name>
    <dbReference type="NCBI Taxonomy" id="1427151"/>
    <lineage>
        <taxon>Archaea</taxon>
        <taxon>Methanobacteriati</taxon>
        <taxon>Methanobacteriota</taxon>
        <taxon>Stenosarchaea group</taxon>
        <taxon>Halobacteria</taxon>
        <taxon>Halobacteriales</taxon>
        <taxon>Haloarculaceae</taxon>
        <taxon>Haloarcula</taxon>
    </lineage>
</organism>
<evidence type="ECO:0000313" key="3">
    <source>
        <dbReference type="Proteomes" id="UP000605784"/>
    </source>
</evidence>
<proteinExistence type="predicted"/>
<evidence type="ECO:0000259" key="1">
    <source>
        <dbReference type="SMART" id="SM00829"/>
    </source>
</evidence>
<dbReference type="GO" id="GO:0016616">
    <property type="term" value="F:oxidoreductase activity, acting on the CH-OH group of donors, NAD or NADP as acceptor"/>
    <property type="evidence" value="ECO:0007669"/>
    <property type="project" value="UniProtKB-ARBA"/>
</dbReference>
<dbReference type="SUPFAM" id="SSF50129">
    <property type="entry name" value="GroES-like"/>
    <property type="match status" value="1"/>
</dbReference>
<dbReference type="Gene3D" id="3.90.180.10">
    <property type="entry name" value="Medium-chain alcohol dehydrogenases, catalytic domain"/>
    <property type="match status" value="1"/>
</dbReference>
<sequence length="321" mass="34473">MKAIHLQETDGIEALAYDDVPRPEPERDELLIRTHAAGINPIDWLVCRGLLPHLLDSEVPWTPGWDVSGVVESVGDNVTEFAPGDVVCGMARLPGSGGAFAEYITMTSDEITAKPESLSHLEAAGVPMAGQTAFHALYEEGNLDSGQHVLIHAAAGGVGHMAVQFAANTGAHVIGTASGHNEEFLHELGVDEFINYQEERFEDVLDDVDLVLDAVGGAVLERSVEVVQSGGVVVTLPEPPSEKAVERYHDEYNVDVRFFDVIIDSDPVTLRQVAAHAESGVVAPRVGDTYPLFEVQDALDRNADGHVRGKLVVDLTEGTDD</sequence>
<reference evidence="2" key="2">
    <citation type="submission" date="2020-09" db="EMBL/GenBank/DDBJ databases">
        <authorList>
            <person name="Sun Q."/>
            <person name="Ohkuma M."/>
        </authorList>
    </citation>
    <scope>NUCLEOTIDE SEQUENCE</scope>
    <source>
        <strain evidence="2">JCM 17820</strain>
    </source>
</reference>
<dbReference type="EMBL" id="BMOU01000006">
    <property type="protein sequence ID" value="GGO01119.1"/>
    <property type="molecule type" value="Genomic_DNA"/>
</dbReference>
<accession>A0A830GPR2</accession>
<evidence type="ECO:0000313" key="2">
    <source>
        <dbReference type="EMBL" id="GGO01119.1"/>
    </source>
</evidence>
<dbReference type="PANTHER" id="PTHR11695">
    <property type="entry name" value="ALCOHOL DEHYDROGENASE RELATED"/>
    <property type="match status" value="1"/>
</dbReference>
<name>A0A830GPR2_9EURY</name>
<dbReference type="RefSeq" id="WP_189001048.1">
    <property type="nucleotide sequence ID" value="NZ_BMOU01000006.1"/>
</dbReference>
<dbReference type="Gene3D" id="3.40.50.720">
    <property type="entry name" value="NAD(P)-binding Rossmann-like Domain"/>
    <property type="match status" value="1"/>
</dbReference>
<dbReference type="PANTHER" id="PTHR11695:SF294">
    <property type="entry name" value="RETICULON-4-INTERACTING PROTEIN 1, MITOCHONDRIAL"/>
    <property type="match status" value="1"/>
</dbReference>
<dbReference type="SUPFAM" id="SSF51735">
    <property type="entry name" value="NAD(P)-binding Rossmann-fold domains"/>
    <property type="match status" value="1"/>
</dbReference>
<feature type="domain" description="Enoyl reductase (ER)" evidence="1">
    <location>
        <begin position="11"/>
        <end position="313"/>
    </location>
</feature>
<keyword evidence="3" id="KW-1185">Reference proteome</keyword>
<dbReference type="InterPro" id="IPR036291">
    <property type="entry name" value="NAD(P)-bd_dom_sf"/>
</dbReference>
<dbReference type="AlphaFoldDB" id="A0A830GPR2"/>
<dbReference type="GO" id="GO:0043168">
    <property type="term" value="F:anion binding"/>
    <property type="evidence" value="ECO:0007669"/>
    <property type="project" value="UniProtKB-ARBA"/>
</dbReference>
<dbReference type="Proteomes" id="UP000605784">
    <property type="component" value="Unassembled WGS sequence"/>
</dbReference>
<dbReference type="SMART" id="SM00829">
    <property type="entry name" value="PKS_ER"/>
    <property type="match status" value="1"/>
</dbReference>
<dbReference type="InterPro" id="IPR050700">
    <property type="entry name" value="YIM1/Zinc_Alcohol_DH_Fams"/>
</dbReference>
<dbReference type="InterPro" id="IPR013154">
    <property type="entry name" value="ADH-like_N"/>
</dbReference>
<dbReference type="GO" id="GO:0044281">
    <property type="term" value="P:small molecule metabolic process"/>
    <property type="evidence" value="ECO:0007669"/>
    <property type="project" value="UniProtKB-ARBA"/>
</dbReference>
<dbReference type="Pfam" id="PF13602">
    <property type="entry name" value="ADH_zinc_N_2"/>
    <property type="match status" value="1"/>
</dbReference>